<sequence length="209" mass="23148">MEGSKLEKEQDKNEEQGKQPGLVQAILRYSDSKDMLLMSLGMVGCFADGSSAPLIMLVLSHIMNKYAVESSFTLHDINQDSIALVYVAIGVGMGAFLEGWCWARTAERQTSRLRRKYLMAVLRQDAGFLDIQQGVCIISGGLALGSSLLNMKSFAEAAITASLISNMIDRVPAIDSEDQRGKTIVDVRGDLEFKDIDFARIHQDPHIWY</sequence>
<name>A0A7J0HDW7_9ERIC</name>
<comment type="caution">
    <text evidence="7">The sequence shown here is derived from an EMBL/GenBank/DDBJ whole genome shotgun (WGS) entry which is preliminary data.</text>
</comment>
<protein>
    <recommendedName>
        <fullName evidence="6">ABC transmembrane type-1 domain-containing protein</fullName>
    </recommendedName>
</protein>
<evidence type="ECO:0000256" key="3">
    <source>
        <dbReference type="ARBA" id="ARBA00022989"/>
    </source>
</evidence>
<dbReference type="InterPro" id="IPR011527">
    <property type="entry name" value="ABC1_TM_dom"/>
</dbReference>
<dbReference type="OrthoDB" id="1748963at2759"/>
<dbReference type="GO" id="GO:0005524">
    <property type="term" value="F:ATP binding"/>
    <property type="evidence" value="ECO:0007669"/>
    <property type="project" value="InterPro"/>
</dbReference>
<dbReference type="InterPro" id="IPR036640">
    <property type="entry name" value="ABC1_TM_sf"/>
</dbReference>
<dbReference type="GO" id="GO:0140359">
    <property type="term" value="F:ABC-type transporter activity"/>
    <property type="evidence" value="ECO:0007669"/>
    <property type="project" value="InterPro"/>
</dbReference>
<evidence type="ECO:0000256" key="5">
    <source>
        <dbReference type="SAM" id="Phobius"/>
    </source>
</evidence>
<evidence type="ECO:0000313" key="7">
    <source>
        <dbReference type="EMBL" id="GFZ21202.1"/>
    </source>
</evidence>
<keyword evidence="4 5" id="KW-0472">Membrane</keyword>
<dbReference type="InterPro" id="IPR039421">
    <property type="entry name" value="Type_1_exporter"/>
</dbReference>
<keyword evidence="8" id="KW-1185">Reference proteome</keyword>
<reference evidence="7 8" key="1">
    <citation type="submission" date="2019-07" db="EMBL/GenBank/DDBJ databases">
        <title>De Novo Assembly of kiwifruit Actinidia rufa.</title>
        <authorList>
            <person name="Sugita-Konishi S."/>
            <person name="Sato K."/>
            <person name="Mori E."/>
            <person name="Abe Y."/>
            <person name="Kisaki G."/>
            <person name="Hamano K."/>
            <person name="Suezawa K."/>
            <person name="Otani M."/>
            <person name="Fukuda T."/>
            <person name="Manabe T."/>
            <person name="Gomi K."/>
            <person name="Tabuchi M."/>
            <person name="Akimitsu K."/>
            <person name="Kataoka I."/>
        </authorList>
    </citation>
    <scope>NUCLEOTIDE SEQUENCE [LARGE SCALE GENOMIC DNA]</scope>
    <source>
        <strain evidence="8">cv. Fuchu</strain>
    </source>
</reference>
<dbReference type="PANTHER" id="PTHR24222:SF82">
    <property type="entry name" value="ABC TRANSPORTER DOMAIN-CONTAINING PROTEIN"/>
    <property type="match status" value="1"/>
</dbReference>
<gene>
    <name evidence="7" type="ORF">Acr_29g0003640</name>
</gene>
<comment type="subcellular location">
    <subcellularLocation>
        <location evidence="1">Membrane</location>
        <topology evidence="1">Multi-pass membrane protein</topology>
    </subcellularLocation>
</comment>
<feature type="transmembrane region" description="Helical" evidence="5">
    <location>
        <begin position="36"/>
        <end position="63"/>
    </location>
</feature>
<evidence type="ECO:0000256" key="2">
    <source>
        <dbReference type="ARBA" id="ARBA00022692"/>
    </source>
</evidence>
<dbReference type="Proteomes" id="UP000585474">
    <property type="component" value="Unassembled WGS sequence"/>
</dbReference>
<dbReference type="GO" id="GO:0005886">
    <property type="term" value="C:plasma membrane"/>
    <property type="evidence" value="ECO:0007669"/>
    <property type="project" value="TreeGrafter"/>
</dbReference>
<dbReference type="PROSITE" id="PS50929">
    <property type="entry name" value="ABC_TM1F"/>
    <property type="match status" value="1"/>
</dbReference>
<dbReference type="SUPFAM" id="SSF90123">
    <property type="entry name" value="ABC transporter transmembrane region"/>
    <property type="match status" value="1"/>
</dbReference>
<dbReference type="InterPro" id="IPR027417">
    <property type="entry name" value="P-loop_NTPase"/>
</dbReference>
<evidence type="ECO:0000313" key="8">
    <source>
        <dbReference type="Proteomes" id="UP000585474"/>
    </source>
</evidence>
<keyword evidence="3 5" id="KW-1133">Transmembrane helix</keyword>
<feature type="domain" description="ABC transmembrane type-1" evidence="6">
    <location>
        <begin position="40"/>
        <end position="130"/>
    </location>
</feature>
<proteinExistence type="predicted"/>
<organism evidence="7 8">
    <name type="scientific">Actinidia rufa</name>
    <dbReference type="NCBI Taxonomy" id="165716"/>
    <lineage>
        <taxon>Eukaryota</taxon>
        <taxon>Viridiplantae</taxon>
        <taxon>Streptophyta</taxon>
        <taxon>Embryophyta</taxon>
        <taxon>Tracheophyta</taxon>
        <taxon>Spermatophyta</taxon>
        <taxon>Magnoliopsida</taxon>
        <taxon>eudicotyledons</taxon>
        <taxon>Gunneridae</taxon>
        <taxon>Pentapetalae</taxon>
        <taxon>asterids</taxon>
        <taxon>Ericales</taxon>
        <taxon>Actinidiaceae</taxon>
        <taxon>Actinidia</taxon>
    </lineage>
</organism>
<dbReference type="Pfam" id="PF00664">
    <property type="entry name" value="ABC_membrane"/>
    <property type="match status" value="1"/>
</dbReference>
<dbReference type="PANTHER" id="PTHR24222">
    <property type="entry name" value="ABC TRANSPORTER B FAMILY"/>
    <property type="match status" value="1"/>
</dbReference>
<dbReference type="EMBL" id="BJWL01000029">
    <property type="protein sequence ID" value="GFZ21202.1"/>
    <property type="molecule type" value="Genomic_DNA"/>
</dbReference>
<dbReference type="Gene3D" id="1.20.1560.10">
    <property type="entry name" value="ABC transporter type 1, transmembrane domain"/>
    <property type="match status" value="2"/>
</dbReference>
<evidence type="ECO:0000256" key="1">
    <source>
        <dbReference type="ARBA" id="ARBA00004141"/>
    </source>
</evidence>
<accession>A0A7J0HDW7</accession>
<dbReference type="AlphaFoldDB" id="A0A7J0HDW7"/>
<keyword evidence="2 5" id="KW-0812">Transmembrane</keyword>
<feature type="transmembrane region" description="Helical" evidence="5">
    <location>
        <begin position="83"/>
        <end position="103"/>
    </location>
</feature>
<dbReference type="Gene3D" id="3.40.50.300">
    <property type="entry name" value="P-loop containing nucleotide triphosphate hydrolases"/>
    <property type="match status" value="1"/>
</dbReference>
<evidence type="ECO:0000259" key="6">
    <source>
        <dbReference type="PROSITE" id="PS50929"/>
    </source>
</evidence>
<evidence type="ECO:0000256" key="4">
    <source>
        <dbReference type="ARBA" id="ARBA00023136"/>
    </source>
</evidence>